<evidence type="ECO:0000313" key="2">
    <source>
        <dbReference type="Proteomes" id="UP000798662"/>
    </source>
</evidence>
<sequence>MLSERQVEVVVRKANEEIDLPFVSEGRESRLISKVVERINPELEPSLLSFMPEINVEMLKLLLAEGMPLKTRRARLVDLVHRQLAAPLTEALNERVDVSMLPERAEGKVMRKIVERLLEEAVEWSVNSVDETVAAELAEVSGGRRRSSDSD</sequence>
<proteinExistence type="predicted"/>
<reference evidence="1" key="1">
    <citation type="submission" date="2019-11" db="EMBL/GenBank/DDBJ databases">
        <title>Nori genome reveals adaptations in red seaweeds to the harsh intertidal environment.</title>
        <authorList>
            <person name="Wang D."/>
            <person name="Mao Y."/>
        </authorList>
    </citation>
    <scope>NUCLEOTIDE SEQUENCE</scope>
    <source>
        <tissue evidence="1">Gametophyte</tissue>
    </source>
</reference>
<comment type="caution">
    <text evidence="1">The sequence shown here is derived from an EMBL/GenBank/DDBJ whole genome shotgun (WGS) entry which is preliminary data.</text>
</comment>
<organism evidence="1 2">
    <name type="scientific">Pyropia yezoensis</name>
    <name type="common">Susabi-nori</name>
    <name type="synonym">Porphyra yezoensis</name>
    <dbReference type="NCBI Taxonomy" id="2788"/>
    <lineage>
        <taxon>Eukaryota</taxon>
        <taxon>Rhodophyta</taxon>
        <taxon>Bangiophyceae</taxon>
        <taxon>Bangiales</taxon>
        <taxon>Bangiaceae</taxon>
        <taxon>Pyropia</taxon>
    </lineage>
</organism>
<gene>
    <name evidence="1" type="ORF">I4F81_010007</name>
</gene>
<evidence type="ECO:0000313" key="1">
    <source>
        <dbReference type="EMBL" id="KAK1867500.1"/>
    </source>
</evidence>
<accession>A0ACC3CC24</accession>
<name>A0ACC3CC24_PYRYE</name>
<keyword evidence="2" id="KW-1185">Reference proteome</keyword>
<dbReference type="Proteomes" id="UP000798662">
    <property type="component" value="Chromosome 3"/>
</dbReference>
<dbReference type="EMBL" id="CM020620">
    <property type="protein sequence ID" value="KAK1867500.1"/>
    <property type="molecule type" value="Genomic_DNA"/>
</dbReference>
<protein>
    <submittedName>
        <fullName evidence="1">Uncharacterized protein</fullName>
    </submittedName>
</protein>